<evidence type="ECO:0000259" key="3">
    <source>
        <dbReference type="PROSITE" id="PS51670"/>
    </source>
</evidence>
<feature type="domain" description="ShKT" evidence="3">
    <location>
        <begin position="103"/>
        <end position="150"/>
    </location>
</feature>
<evidence type="ECO:0000313" key="6">
    <source>
        <dbReference type="WBParaSite" id="HPBE_0001735001-mRNA-1"/>
    </source>
</evidence>
<dbReference type="WBParaSite" id="HPBE_0001735001-mRNA-1">
    <property type="protein sequence ID" value="HPBE_0001735001-mRNA-1"/>
    <property type="gene ID" value="HPBE_0001735001"/>
</dbReference>
<sequence length="725" mass="80840">MQREMKQKCAKTCDLCTAPTPAPQTHHPPSTTPSLGKPTTTLFPFWYPSCWDRESLKYCNDAKANGYCTRPDKWRDMRLKCEQTCDLCGQPTPVPITVPTVKCPEPDDFWNCLDRESRKFCNDAYAKGYCTRRDKWYEMRIKCEETCGLCNDPKPSPRIGYDTTPTKPRPICTNTKGEKYCDDAYAKGYCERADKWREMRMGCAAKCDFCNDPSPPPLSYDHSSTTHEDRHEKVCEDKGGTAFCDKSFVFGYCKMPEKRAEMKTKCARKCGFCEESTTQPSSSTSKTGEKMEFTTPPSPRTTKAQEKVESTTPPSPSTTKAEEKIESTTPPSPITTKAEEKIESTTPPSPSTTKAEEKVESTTPPSPSTTKAEEKVESTTLPSPSTTKAEEKVESTTSPGPSTTKAGEKICKNEKPSTHCRELLESGHCEDPMMITIVKEDCAKTCGLCPAPTETTVCEDMASEYKCKRWQQSGYCSSQELYPVMKEFCEKTCELCGGGQGIGNRSISTTGKGEGELTTSLPVLRNRTEVCKNKQSNTHCREVFESGQCDDTFMYVIVKEDCPKTCGLCPSTSGDEVCANHLSTVHCREVRESGQCDDLTMYVIVKEDCPKECGLCPNKADTEVCRDKISEKRCKKWRELGYCSSKKDFLLMKESCKKTCGFCERPGPSGYLPGEDTTNKPSTRKPRKGDCYDKKDSNYCETALQSGKCDDVAAFTEMSKECAMT</sequence>
<dbReference type="PROSITE" id="PS51670">
    <property type="entry name" value="SHKT"/>
    <property type="match status" value="9"/>
</dbReference>
<dbReference type="Pfam" id="PF01549">
    <property type="entry name" value="ShK"/>
    <property type="match status" value="8"/>
</dbReference>
<accession>A0A3P8E8G5</accession>
<dbReference type="PANTHER" id="PTHR21724:SF109">
    <property type="entry name" value="SHKT DOMAIN-CONTAINING PROTEIN"/>
    <property type="match status" value="1"/>
</dbReference>
<organism evidence="4">
    <name type="scientific">Heligmosomoides polygyrus</name>
    <name type="common">Parasitic roundworm</name>
    <dbReference type="NCBI Taxonomy" id="6339"/>
    <lineage>
        <taxon>Eukaryota</taxon>
        <taxon>Metazoa</taxon>
        <taxon>Ecdysozoa</taxon>
        <taxon>Nematoda</taxon>
        <taxon>Chromadorea</taxon>
        <taxon>Rhabditida</taxon>
        <taxon>Rhabditina</taxon>
        <taxon>Rhabditomorpha</taxon>
        <taxon>Strongyloidea</taxon>
        <taxon>Heligmosomidae</taxon>
        <taxon>Heligmosomoides</taxon>
    </lineage>
</organism>
<feature type="domain" description="ShKT" evidence="3">
    <location>
        <begin position="411"/>
        <end position="449"/>
    </location>
</feature>
<feature type="compositionally biased region" description="Polar residues" evidence="2">
    <location>
        <begin position="378"/>
        <end position="387"/>
    </location>
</feature>
<evidence type="ECO:0000313" key="4">
    <source>
        <dbReference type="EMBL" id="VDP08629.1"/>
    </source>
</evidence>
<dbReference type="Proteomes" id="UP000050761">
    <property type="component" value="Unassembled WGS sequence"/>
</dbReference>
<reference evidence="4 5" key="1">
    <citation type="submission" date="2018-11" db="EMBL/GenBank/DDBJ databases">
        <authorList>
            <consortium name="Pathogen Informatics"/>
        </authorList>
    </citation>
    <scope>NUCLEOTIDE SEQUENCE [LARGE SCALE GENOMIC DNA]</scope>
</reference>
<feature type="compositionally biased region" description="Low complexity" evidence="2">
    <location>
        <begin position="276"/>
        <end position="286"/>
    </location>
</feature>
<feature type="compositionally biased region" description="Polar residues" evidence="2">
    <location>
        <begin position="395"/>
        <end position="405"/>
    </location>
</feature>
<gene>
    <name evidence="4" type="ORF">HPBE_LOCUS17349</name>
</gene>
<proteinExistence type="predicted"/>
<comment type="caution">
    <text evidence="1">Lacks conserved residue(s) required for the propagation of feature annotation.</text>
</comment>
<feature type="domain" description="ShKT" evidence="3">
    <location>
        <begin position="1"/>
        <end position="16"/>
    </location>
</feature>
<dbReference type="InterPro" id="IPR003582">
    <property type="entry name" value="ShKT_dom"/>
</dbReference>
<protein>
    <submittedName>
        <fullName evidence="6">ShKT domain-containing protein</fullName>
    </submittedName>
</protein>
<dbReference type="AlphaFoldDB" id="A0A3P8E8G5"/>
<dbReference type="PANTHER" id="PTHR21724">
    <property type="entry name" value="SHKT DOMAIN-CONTAINING PROTEIN"/>
    <property type="match status" value="1"/>
</dbReference>
<dbReference type="Gene3D" id="1.10.10.1940">
    <property type="match status" value="7"/>
</dbReference>
<keyword evidence="5" id="KW-1185">Reference proteome</keyword>
<feature type="domain" description="ShKT" evidence="3">
    <location>
        <begin position="625"/>
        <end position="663"/>
    </location>
</feature>
<feature type="domain" description="ShKT" evidence="3">
    <location>
        <begin position="225"/>
        <end position="273"/>
    </location>
</feature>
<dbReference type="EMBL" id="UZAH01029962">
    <property type="protein sequence ID" value="VDP08629.1"/>
    <property type="molecule type" value="Genomic_DNA"/>
</dbReference>
<reference evidence="6" key="2">
    <citation type="submission" date="2019-09" db="UniProtKB">
        <authorList>
            <consortium name="WormBaseParasite"/>
        </authorList>
    </citation>
    <scope>IDENTIFICATION</scope>
</reference>
<feature type="domain" description="ShKT" evidence="3">
    <location>
        <begin position="531"/>
        <end position="569"/>
    </location>
</feature>
<evidence type="ECO:0000313" key="5">
    <source>
        <dbReference type="Proteomes" id="UP000050761"/>
    </source>
</evidence>
<name>A0A3P8E8G5_HELPZ</name>
<evidence type="ECO:0000256" key="2">
    <source>
        <dbReference type="SAM" id="MobiDB-lite"/>
    </source>
</evidence>
<feature type="domain" description="ShKT" evidence="3">
    <location>
        <begin position="172"/>
        <end position="210"/>
    </location>
</feature>
<feature type="domain" description="ShKT" evidence="3">
    <location>
        <begin position="458"/>
        <end position="496"/>
    </location>
</feature>
<evidence type="ECO:0000256" key="1">
    <source>
        <dbReference type="PROSITE-ProRule" id="PRU01005"/>
    </source>
</evidence>
<feature type="region of interest" description="Disordered" evidence="2">
    <location>
        <begin position="274"/>
        <end position="408"/>
    </location>
</feature>
<feature type="domain" description="ShKT" evidence="3">
    <location>
        <begin position="50"/>
        <end position="88"/>
    </location>
</feature>
<dbReference type="SMART" id="SM00254">
    <property type="entry name" value="ShKT"/>
    <property type="match status" value="7"/>
</dbReference>